<accession>E3MKK2</accession>
<dbReference type="EMBL" id="DS268452">
    <property type="protein sequence ID" value="EFP04066.1"/>
    <property type="molecule type" value="Genomic_DNA"/>
</dbReference>
<name>E3MKK2_CAERE</name>
<dbReference type="KEGG" id="crq:GCK72_023102"/>
<keyword evidence="3" id="KW-1185">Reference proteome</keyword>
<feature type="region of interest" description="Disordered" evidence="1">
    <location>
        <begin position="1"/>
        <end position="32"/>
    </location>
</feature>
<sequence>MYNHSPTGQNQGSGLPPQNTQPNHSSSSSNIPVEGVLSTMLDTQKSTLAHLSHVNQGREPTTIAIKMSDLEWWLHNASTYGHSGYFAGMFDYNRPDPHTTDFAILRREKLDLQKINQDLHYGINQWKKYNKTEGDVLKREYDNKLVVFNAQKEEIAQKHQIALKKYYELVEVEKKIANMTDAVNSFKGKVKMEKEDPKYGANNAGNSNA</sequence>
<dbReference type="GeneID" id="9818448"/>
<evidence type="ECO:0000256" key="1">
    <source>
        <dbReference type="SAM" id="MobiDB-lite"/>
    </source>
</evidence>
<dbReference type="RefSeq" id="XP_003103323.2">
    <property type="nucleotide sequence ID" value="XM_003103275.2"/>
</dbReference>
<feature type="compositionally biased region" description="Polar residues" evidence="1">
    <location>
        <begin position="1"/>
        <end position="31"/>
    </location>
</feature>
<dbReference type="HOGENOM" id="CLU_1316509_0_0_1"/>
<reference evidence="2" key="1">
    <citation type="submission" date="2007-07" db="EMBL/GenBank/DDBJ databases">
        <title>PCAP assembly of the Caenorhabditis remanei genome.</title>
        <authorList>
            <consortium name="The Caenorhabditis remanei Sequencing Consortium"/>
            <person name="Wilson R.K."/>
        </authorList>
    </citation>
    <scope>NUCLEOTIDE SEQUENCE [LARGE SCALE GENOMIC DNA]</scope>
    <source>
        <strain evidence="2">PB4641</strain>
    </source>
</reference>
<proteinExistence type="predicted"/>
<protein>
    <submittedName>
        <fullName evidence="2">Uncharacterized protein</fullName>
    </submittedName>
</protein>
<organism evidence="3">
    <name type="scientific">Caenorhabditis remanei</name>
    <name type="common">Caenorhabditis vulgaris</name>
    <dbReference type="NCBI Taxonomy" id="31234"/>
    <lineage>
        <taxon>Eukaryota</taxon>
        <taxon>Metazoa</taxon>
        <taxon>Ecdysozoa</taxon>
        <taxon>Nematoda</taxon>
        <taxon>Chromadorea</taxon>
        <taxon>Rhabditida</taxon>
        <taxon>Rhabditina</taxon>
        <taxon>Rhabditomorpha</taxon>
        <taxon>Rhabditoidea</taxon>
        <taxon>Rhabditidae</taxon>
        <taxon>Peloderinae</taxon>
        <taxon>Caenorhabditis</taxon>
    </lineage>
</organism>
<dbReference type="Proteomes" id="UP000008281">
    <property type="component" value="Unassembled WGS sequence"/>
</dbReference>
<dbReference type="InParanoid" id="E3MKK2"/>
<dbReference type="CTD" id="9818448"/>
<evidence type="ECO:0000313" key="2">
    <source>
        <dbReference type="EMBL" id="EFP04066.1"/>
    </source>
</evidence>
<evidence type="ECO:0000313" key="3">
    <source>
        <dbReference type="Proteomes" id="UP000008281"/>
    </source>
</evidence>
<gene>
    <name evidence="2" type="ORF">CRE_27695</name>
</gene>
<dbReference type="AlphaFoldDB" id="E3MKK2"/>